<dbReference type="PANTHER" id="PTHR13538">
    <property type="entry name" value="N-ACETYLTRANSFERASE 6"/>
    <property type="match status" value="1"/>
</dbReference>
<protein>
    <recommendedName>
        <fullName evidence="2">N-acetyltransferase domain-containing protein</fullName>
    </recommendedName>
</protein>
<feature type="compositionally biased region" description="Pro residues" evidence="1">
    <location>
        <begin position="165"/>
        <end position="175"/>
    </location>
</feature>
<feature type="region of interest" description="Disordered" evidence="1">
    <location>
        <begin position="149"/>
        <end position="193"/>
    </location>
</feature>
<dbReference type="Pfam" id="PF00583">
    <property type="entry name" value="Acetyltransf_1"/>
    <property type="match status" value="1"/>
</dbReference>
<dbReference type="GO" id="GO:0008080">
    <property type="term" value="F:N-acetyltransferase activity"/>
    <property type="evidence" value="ECO:0007669"/>
    <property type="project" value="InterPro"/>
</dbReference>
<dbReference type="Gene3D" id="3.40.630.30">
    <property type="match status" value="1"/>
</dbReference>
<dbReference type="InterPro" id="IPR039840">
    <property type="entry name" value="NAA80"/>
</dbReference>
<name>A0A9P0CWN9_9CUCU</name>
<organism evidence="3 4">
    <name type="scientific">Psylliodes chrysocephalus</name>
    <dbReference type="NCBI Taxonomy" id="3402493"/>
    <lineage>
        <taxon>Eukaryota</taxon>
        <taxon>Metazoa</taxon>
        <taxon>Ecdysozoa</taxon>
        <taxon>Arthropoda</taxon>
        <taxon>Hexapoda</taxon>
        <taxon>Insecta</taxon>
        <taxon>Pterygota</taxon>
        <taxon>Neoptera</taxon>
        <taxon>Endopterygota</taxon>
        <taxon>Coleoptera</taxon>
        <taxon>Polyphaga</taxon>
        <taxon>Cucujiformia</taxon>
        <taxon>Chrysomeloidea</taxon>
        <taxon>Chrysomelidae</taxon>
        <taxon>Galerucinae</taxon>
        <taxon>Alticini</taxon>
        <taxon>Psylliodes</taxon>
    </lineage>
</organism>
<dbReference type="CDD" id="cd04301">
    <property type="entry name" value="NAT_SF"/>
    <property type="match status" value="1"/>
</dbReference>
<gene>
    <name evidence="3" type="ORF">PSYICH_LOCUS9931</name>
</gene>
<reference evidence="3" key="1">
    <citation type="submission" date="2022-01" db="EMBL/GenBank/DDBJ databases">
        <authorList>
            <person name="King R."/>
        </authorList>
    </citation>
    <scope>NUCLEOTIDE SEQUENCE</scope>
</reference>
<feature type="domain" description="N-acetyltransferase" evidence="2">
    <location>
        <begin position="3"/>
        <end position="150"/>
    </location>
</feature>
<dbReference type="GO" id="GO:1905502">
    <property type="term" value="F:acetyl-CoA binding"/>
    <property type="evidence" value="ECO:0007669"/>
    <property type="project" value="TreeGrafter"/>
</dbReference>
<dbReference type="AlphaFoldDB" id="A0A9P0CWN9"/>
<dbReference type="PANTHER" id="PTHR13538:SF4">
    <property type="entry name" value="N-ALPHA-ACETYLTRANSFERASE 80"/>
    <property type="match status" value="1"/>
</dbReference>
<proteinExistence type="predicted"/>
<keyword evidence="4" id="KW-1185">Reference proteome</keyword>
<dbReference type="GO" id="GO:0005737">
    <property type="term" value="C:cytoplasm"/>
    <property type="evidence" value="ECO:0007669"/>
    <property type="project" value="TreeGrafter"/>
</dbReference>
<evidence type="ECO:0000313" key="4">
    <source>
        <dbReference type="Proteomes" id="UP001153636"/>
    </source>
</evidence>
<evidence type="ECO:0000313" key="3">
    <source>
        <dbReference type="EMBL" id="CAH1109696.1"/>
    </source>
</evidence>
<dbReference type="PROSITE" id="PS51186">
    <property type="entry name" value="GNAT"/>
    <property type="match status" value="1"/>
</dbReference>
<evidence type="ECO:0000259" key="2">
    <source>
        <dbReference type="PROSITE" id="PS51186"/>
    </source>
</evidence>
<dbReference type="InterPro" id="IPR000182">
    <property type="entry name" value="GNAT_dom"/>
</dbReference>
<dbReference type="Proteomes" id="UP001153636">
    <property type="component" value="Chromosome 4"/>
</dbReference>
<dbReference type="OrthoDB" id="329272at2759"/>
<feature type="compositionally biased region" description="Basic and acidic residues" evidence="1">
    <location>
        <begin position="179"/>
        <end position="193"/>
    </location>
</feature>
<sequence length="193" mass="21861">MSLEVVPIHRHPEYLHDCCKIINQEWKRSESARMHSLQQSNDNLPTSLILLKDKVVIGHVKLSVIPSIKTACFIESLVIDKSLRGNGFGSMLMRGAEKSCRALGLKTIYLSTKGQEQFYRRLGYTECSPVSIYGNFMSSISSNLFKRNDEKSKEMHQVETNTRSAPPPPPPPPTSPHNTEAKTNRKTYMKKDL</sequence>
<dbReference type="SUPFAM" id="SSF55729">
    <property type="entry name" value="Acyl-CoA N-acyltransferases (Nat)"/>
    <property type="match status" value="1"/>
</dbReference>
<evidence type="ECO:0000256" key="1">
    <source>
        <dbReference type="SAM" id="MobiDB-lite"/>
    </source>
</evidence>
<dbReference type="EMBL" id="OV651816">
    <property type="protein sequence ID" value="CAH1109696.1"/>
    <property type="molecule type" value="Genomic_DNA"/>
</dbReference>
<dbReference type="InterPro" id="IPR016181">
    <property type="entry name" value="Acyl_CoA_acyltransferase"/>
</dbReference>
<accession>A0A9P0CWN9</accession>